<evidence type="ECO:0000313" key="7">
    <source>
        <dbReference type="EMBL" id="OAE26024.1"/>
    </source>
</evidence>
<keyword evidence="8" id="KW-1185">Reference proteome</keyword>
<dbReference type="Proteomes" id="UP000077202">
    <property type="component" value="Unassembled WGS sequence"/>
</dbReference>
<evidence type="ECO:0000256" key="4">
    <source>
        <dbReference type="ARBA" id="ARBA00023157"/>
    </source>
</evidence>
<evidence type="ECO:0000256" key="5">
    <source>
        <dbReference type="SAM" id="MobiDB-lite"/>
    </source>
</evidence>
<proteinExistence type="predicted"/>
<evidence type="ECO:0000313" key="8">
    <source>
        <dbReference type="Proteomes" id="UP000077202"/>
    </source>
</evidence>
<dbReference type="PANTHER" id="PTHR15414:SF0">
    <property type="entry name" value="ENDOPLASMIC RETICULUM LECTIN 1"/>
    <property type="match status" value="1"/>
</dbReference>
<protein>
    <recommendedName>
        <fullName evidence="6">MRH domain-containing protein</fullName>
    </recommendedName>
</protein>
<dbReference type="InterPro" id="IPR012913">
    <property type="entry name" value="OS9-like_dom"/>
</dbReference>
<dbReference type="Pfam" id="PF07915">
    <property type="entry name" value="PRKCSH"/>
    <property type="match status" value="1"/>
</dbReference>
<evidence type="ECO:0000256" key="1">
    <source>
        <dbReference type="ARBA" id="ARBA00004240"/>
    </source>
</evidence>
<evidence type="ECO:0000259" key="6">
    <source>
        <dbReference type="PROSITE" id="PS51914"/>
    </source>
</evidence>
<evidence type="ECO:0000256" key="3">
    <source>
        <dbReference type="ARBA" id="ARBA00022824"/>
    </source>
</evidence>
<name>A0A176VYZ1_MARPO</name>
<keyword evidence="2" id="KW-0732">Signal</keyword>
<feature type="domain" description="MRH" evidence="6">
    <location>
        <begin position="158"/>
        <end position="289"/>
    </location>
</feature>
<keyword evidence="3" id="KW-0256">Endoplasmic reticulum</keyword>
<organism evidence="7 8">
    <name type="scientific">Marchantia polymorpha subsp. ruderalis</name>
    <dbReference type="NCBI Taxonomy" id="1480154"/>
    <lineage>
        <taxon>Eukaryota</taxon>
        <taxon>Viridiplantae</taxon>
        <taxon>Streptophyta</taxon>
        <taxon>Embryophyta</taxon>
        <taxon>Marchantiophyta</taxon>
        <taxon>Marchantiopsida</taxon>
        <taxon>Marchantiidae</taxon>
        <taxon>Marchantiales</taxon>
        <taxon>Marchantiaceae</taxon>
        <taxon>Marchantia</taxon>
    </lineage>
</organism>
<dbReference type="GO" id="GO:0005788">
    <property type="term" value="C:endoplasmic reticulum lumen"/>
    <property type="evidence" value="ECO:0007669"/>
    <property type="project" value="TreeGrafter"/>
</dbReference>
<comment type="caution">
    <text evidence="7">The sequence shown here is derived from an EMBL/GenBank/DDBJ whole genome shotgun (WGS) entry which is preliminary data.</text>
</comment>
<dbReference type="EMBL" id="LVLJ01002264">
    <property type="protein sequence ID" value="OAE26024.1"/>
    <property type="molecule type" value="Genomic_DNA"/>
</dbReference>
<dbReference type="Gene3D" id="2.70.130.10">
    <property type="entry name" value="Mannose-6-phosphate receptor binding domain"/>
    <property type="match status" value="1"/>
</dbReference>
<comment type="subcellular location">
    <subcellularLocation>
        <location evidence="1">Endoplasmic reticulum</location>
    </subcellularLocation>
</comment>
<dbReference type="PANTHER" id="PTHR15414">
    <property type="entry name" value="OS-9-RELATED"/>
    <property type="match status" value="1"/>
</dbReference>
<feature type="compositionally biased region" description="Basic and acidic residues" evidence="5">
    <location>
        <begin position="1"/>
        <end position="14"/>
    </location>
</feature>
<dbReference type="InterPro" id="IPR009011">
    <property type="entry name" value="Man6P_isomerase_rcpt-bd_dom_sf"/>
</dbReference>
<dbReference type="InterPro" id="IPR044865">
    <property type="entry name" value="MRH_dom"/>
</dbReference>
<reference evidence="7" key="1">
    <citation type="submission" date="2016-03" db="EMBL/GenBank/DDBJ databases">
        <title>Mechanisms controlling the formation of the plant cell surface in tip-growing cells are functionally conserved among land plants.</title>
        <authorList>
            <person name="Honkanen S."/>
            <person name="Jones V.A."/>
            <person name="Morieri G."/>
            <person name="Champion C."/>
            <person name="Hetherington A.J."/>
            <person name="Kelly S."/>
            <person name="Saint-Marcoux D."/>
            <person name="Proust H."/>
            <person name="Prescott H."/>
            <person name="Dolan L."/>
        </authorList>
    </citation>
    <scope>NUCLEOTIDE SEQUENCE [LARGE SCALE GENOMIC DNA]</scope>
    <source>
        <tissue evidence="7">Whole gametophyte</tissue>
    </source>
</reference>
<dbReference type="AlphaFoldDB" id="A0A176VYZ1"/>
<feature type="region of interest" description="Disordered" evidence="5">
    <location>
        <begin position="1"/>
        <end position="21"/>
    </location>
</feature>
<keyword evidence="4" id="KW-1015">Disulfide bond</keyword>
<dbReference type="PROSITE" id="PS51914">
    <property type="entry name" value="MRH"/>
    <property type="match status" value="1"/>
</dbReference>
<dbReference type="InterPro" id="IPR045149">
    <property type="entry name" value="OS-9-like"/>
</dbReference>
<dbReference type="GO" id="GO:0030968">
    <property type="term" value="P:endoplasmic reticulum unfolded protein response"/>
    <property type="evidence" value="ECO:0007669"/>
    <property type="project" value="InterPro"/>
</dbReference>
<evidence type="ECO:0000256" key="2">
    <source>
        <dbReference type="ARBA" id="ARBA00022729"/>
    </source>
</evidence>
<dbReference type="SUPFAM" id="SSF50911">
    <property type="entry name" value="Mannose 6-phosphate receptor domain"/>
    <property type="match status" value="1"/>
</dbReference>
<accession>A0A176VYZ1</accession>
<sequence length="341" mass="39071">MREWKESDGHSRSDPEEEEEVVVEDNLELLADEFPEVRRSGIPDLGTTLLEQSEFVGVLVEVAAAWWRHGLSVWCCSFDGSRRHRLSRAFRLAQAPDQEVVPMTDRDGRRYMCALSDPHVTQNAKKDEGQQNGSSIGLVTDARSTRKTPDELLLALKDKCSRRLEGWWRYELCYKEDIRQFHVDTTGKKDVVTQEFTLGKYDEEATAALHRDKNDAFLQKDPRSQSAAQRYHAHLYTNGTRCDLTNEPRQTEVRFVCSTEPGKAFINSIKEAPSCKYTVIFHVPMLCDHPLFHEEQPPWVMIHCNEVAYADNVPEEEVETLPSDLLSLTEDAEIKEVVETS</sequence>
<dbReference type="GO" id="GO:0030970">
    <property type="term" value="P:retrograde protein transport, ER to cytosol"/>
    <property type="evidence" value="ECO:0007669"/>
    <property type="project" value="TreeGrafter"/>
</dbReference>
<gene>
    <name evidence="7" type="ORF">AXG93_4601s1230</name>
</gene>